<gene>
    <name evidence="2" type="ORF">Taro_054686</name>
</gene>
<organism evidence="2 3">
    <name type="scientific">Colocasia esculenta</name>
    <name type="common">Wild taro</name>
    <name type="synonym">Arum esculentum</name>
    <dbReference type="NCBI Taxonomy" id="4460"/>
    <lineage>
        <taxon>Eukaryota</taxon>
        <taxon>Viridiplantae</taxon>
        <taxon>Streptophyta</taxon>
        <taxon>Embryophyta</taxon>
        <taxon>Tracheophyta</taxon>
        <taxon>Spermatophyta</taxon>
        <taxon>Magnoliopsida</taxon>
        <taxon>Liliopsida</taxon>
        <taxon>Araceae</taxon>
        <taxon>Aroideae</taxon>
        <taxon>Colocasieae</taxon>
        <taxon>Colocasia</taxon>
    </lineage>
</organism>
<dbReference type="InterPro" id="IPR053151">
    <property type="entry name" value="RNase_H-like"/>
</dbReference>
<keyword evidence="3" id="KW-1185">Reference proteome</keyword>
<dbReference type="GO" id="GO:0004523">
    <property type="term" value="F:RNA-DNA hybrid ribonuclease activity"/>
    <property type="evidence" value="ECO:0007669"/>
    <property type="project" value="InterPro"/>
</dbReference>
<evidence type="ECO:0000259" key="1">
    <source>
        <dbReference type="Pfam" id="PF13456"/>
    </source>
</evidence>
<accession>A0A843XR86</accession>
<dbReference type="EMBL" id="NMUH01011347">
    <property type="protein sequence ID" value="MQM21642.1"/>
    <property type="molecule type" value="Genomic_DNA"/>
</dbReference>
<sequence>MFSISLASTTFKVGSSDQYLKNVYSLGLSPKIKPTSFKLIKWIPPITGLVLNVDGVSKGNPGLCGGGGCIRDSTGNLLLAFAHFYGYGSSLVAEVRSLCDGIRLAMDHGLPFTEVRSDSATLITSLSGNKSPAWDCLHWWREAHTFLHQSHINYSHTFRQANLLANALANYGCSNATNLSMQQFAFLKFEGQTFSCKGSVDTTINGVDTMAQSKGRNVKKRSTSVDTSLGQVDTRDRSQRNMLTGFHLRSTLNQINQLDHLKEADQVEADFCEEFKEDPESDCRASSKKLPEIKALHNSTFYKGVVCEPSSSVVCESSYSLCGLSSRAQFGVVVLRLLFEPSCSVWSRRAPGVS</sequence>
<protein>
    <recommendedName>
        <fullName evidence="1">RNase H type-1 domain-containing protein</fullName>
    </recommendedName>
</protein>
<dbReference type="InterPro" id="IPR044730">
    <property type="entry name" value="RNase_H-like_dom_plant"/>
</dbReference>
<reference evidence="2" key="1">
    <citation type="submission" date="2017-07" db="EMBL/GenBank/DDBJ databases">
        <title>Taro Niue Genome Assembly and Annotation.</title>
        <authorList>
            <person name="Atibalentja N."/>
            <person name="Keating K."/>
            <person name="Fields C.J."/>
        </authorList>
    </citation>
    <scope>NUCLEOTIDE SEQUENCE</scope>
    <source>
        <strain evidence="2">Niue_2</strain>
        <tissue evidence="2">Leaf</tissue>
    </source>
</reference>
<dbReference type="AlphaFoldDB" id="A0A843XR86"/>
<dbReference type="Proteomes" id="UP000652761">
    <property type="component" value="Unassembled WGS sequence"/>
</dbReference>
<dbReference type="SUPFAM" id="SSF53098">
    <property type="entry name" value="Ribonuclease H-like"/>
    <property type="match status" value="1"/>
</dbReference>
<name>A0A843XR86_COLES</name>
<dbReference type="InterPro" id="IPR002156">
    <property type="entry name" value="RNaseH_domain"/>
</dbReference>
<comment type="caution">
    <text evidence="2">The sequence shown here is derived from an EMBL/GenBank/DDBJ whole genome shotgun (WGS) entry which is preliminary data.</text>
</comment>
<dbReference type="InterPro" id="IPR012337">
    <property type="entry name" value="RNaseH-like_sf"/>
</dbReference>
<dbReference type="InterPro" id="IPR036397">
    <property type="entry name" value="RNaseH_sf"/>
</dbReference>
<dbReference type="GO" id="GO:0003676">
    <property type="term" value="F:nucleic acid binding"/>
    <property type="evidence" value="ECO:0007669"/>
    <property type="project" value="InterPro"/>
</dbReference>
<evidence type="ECO:0000313" key="3">
    <source>
        <dbReference type="Proteomes" id="UP000652761"/>
    </source>
</evidence>
<evidence type="ECO:0000313" key="2">
    <source>
        <dbReference type="EMBL" id="MQM21642.1"/>
    </source>
</evidence>
<feature type="domain" description="RNase H type-1" evidence="1">
    <location>
        <begin position="52"/>
        <end position="171"/>
    </location>
</feature>
<dbReference type="Pfam" id="PF13456">
    <property type="entry name" value="RVT_3"/>
    <property type="match status" value="1"/>
</dbReference>
<proteinExistence type="predicted"/>
<dbReference type="Gene3D" id="3.30.420.10">
    <property type="entry name" value="Ribonuclease H-like superfamily/Ribonuclease H"/>
    <property type="match status" value="1"/>
</dbReference>
<dbReference type="CDD" id="cd06222">
    <property type="entry name" value="RNase_H_like"/>
    <property type="match status" value="1"/>
</dbReference>
<dbReference type="PANTHER" id="PTHR47723:SF19">
    <property type="entry name" value="POLYNUCLEOTIDYL TRANSFERASE, RIBONUCLEASE H-LIKE SUPERFAMILY PROTEIN"/>
    <property type="match status" value="1"/>
</dbReference>
<dbReference type="PANTHER" id="PTHR47723">
    <property type="entry name" value="OS05G0353850 PROTEIN"/>
    <property type="match status" value="1"/>
</dbReference>